<dbReference type="NCBIfam" id="NF003740">
    <property type="entry name" value="PRK05337.1"/>
    <property type="match status" value="1"/>
</dbReference>
<evidence type="ECO:0000313" key="10">
    <source>
        <dbReference type="Proteomes" id="UP000565468"/>
    </source>
</evidence>
<dbReference type="InterPro" id="IPR017853">
    <property type="entry name" value="GH"/>
</dbReference>
<dbReference type="EC" id="3.2.1.52" evidence="3"/>
<evidence type="ECO:0000256" key="1">
    <source>
        <dbReference type="ARBA" id="ARBA00001231"/>
    </source>
</evidence>
<dbReference type="EMBL" id="JABBPN010000023">
    <property type="protein sequence ID" value="NMO97799.1"/>
    <property type="molecule type" value="Genomic_DNA"/>
</dbReference>
<name>A0A848MC53_PAELE</name>
<dbReference type="Gene3D" id="3.20.20.300">
    <property type="entry name" value="Glycoside hydrolase, family 3, N-terminal domain"/>
    <property type="match status" value="1"/>
</dbReference>
<dbReference type="AlphaFoldDB" id="A0A848MC53"/>
<dbReference type="GO" id="GO:0009254">
    <property type="term" value="P:peptidoglycan turnover"/>
    <property type="evidence" value="ECO:0007669"/>
    <property type="project" value="TreeGrafter"/>
</dbReference>
<sequence length="424" mass="45948">MKRLIHMFCLIIVFVLGSFGCGQSQSDEGADQHLPAETSLEQDLKPEPEPEAVPEQAPPEDPVVQQMKTLSVAEKIGQLVIIGIEGSQMDDTARRLLETYHVGGFIFFKDNIQNPSQAVRLFNEIKEANAQQPIPLWMSIDEEGGRVTRLPDELSKLPASGKIGKENNSDLAAAVGKQIGKRLAAFGLNLVYAPVLDVNSNPGNPVIGDRAFSDQAEVVTQLGIAQMKGIQESGVVPVIKHFPGHGDTSVDSHTGLPIVNHGLERLNQLELLPFREAVTEGANVVMVSHLLITEVDSSTPASFSKPVITGLLREKLGFRGVVITDDMTMGAITGGEYDIGEAAVQSILAGSNIVMVGHDYVLEETVIQSLTNAVQEGRISEEVLNDRVQTVLSLKHKHNVSDNKVEIPDIESLNNETLQILNNK</sequence>
<dbReference type="PANTHER" id="PTHR30480:SF13">
    <property type="entry name" value="BETA-HEXOSAMINIDASE"/>
    <property type="match status" value="1"/>
</dbReference>
<evidence type="ECO:0000259" key="8">
    <source>
        <dbReference type="Pfam" id="PF00933"/>
    </source>
</evidence>
<keyword evidence="10" id="KW-1185">Reference proteome</keyword>
<feature type="chain" id="PRO_5032688474" description="beta-N-acetylhexosaminidase" evidence="7">
    <location>
        <begin position="27"/>
        <end position="424"/>
    </location>
</feature>
<evidence type="ECO:0000256" key="3">
    <source>
        <dbReference type="ARBA" id="ARBA00012663"/>
    </source>
</evidence>
<dbReference type="PANTHER" id="PTHR30480">
    <property type="entry name" value="BETA-HEXOSAMINIDASE-RELATED"/>
    <property type="match status" value="1"/>
</dbReference>
<gene>
    <name evidence="9" type="primary">nagZ</name>
    <name evidence="9" type="ORF">HII30_18720</name>
</gene>
<dbReference type="SUPFAM" id="SSF51445">
    <property type="entry name" value="(Trans)glycosidases"/>
    <property type="match status" value="1"/>
</dbReference>
<dbReference type="InterPro" id="IPR050226">
    <property type="entry name" value="NagZ_Beta-hexosaminidase"/>
</dbReference>
<reference evidence="9 10" key="1">
    <citation type="submission" date="2020-04" db="EMBL/GenBank/DDBJ databases">
        <title>Paenibacillus algicola sp. nov., a novel marine bacterium producing alginate lyase.</title>
        <authorList>
            <person name="Huang H."/>
        </authorList>
    </citation>
    <scope>NUCLEOTIDE SEQUENCE [LARGE SCALE GENOMIC DNA]</scope>
    <source>
        <strain evidence="9 10">L7-75</strain>
    </source>
</reference>
<proteinExistence type="inferred from homology"/>
<dbReference type="Proteomes" id="UP000565468">
    <property type="component" value="Unassembled WGS sequence"/>
</dbReference>
<dbReference type="InterPro" id="IPR019800">
    <property type="entry name" value="Glyco_hydro_3_AS"/>
</dbReference>
<dbReference type="GO" id="GO:0005975">
    <property type="term" value="P:carbohydrate metabolic process"/>
    <property type="evidence" value="ECO:0007669"/>
    <property type="project" value="InterPro"/>
</dbReference>
<feature type="domain" description="Glycoside hydrolase family 3 N-terminal" evidence="8">
    <location>
        <begin position="72"/>
        <end position="394"/>
    </location>
</feature>
<dbReference type="PROSITE" id="PS00775">
    <property type="entry name" value="GLYCOSYL_HYDROL_F3"/>
    <property type="match status" value="1"/>
</dbReference>
<comment type="similarity">
    <text evidence="2">Belongs to the glycosyl hydrolase 3 family.</text>
</comment>
<evidence type="ECO:0000256" key="7">
    <source>
        <dbReference type="SAM" id="SignalP"/>
    </source>
</evidence>
<protein>
    <recommendedName>
        <fullName evidence="3">beta-N-acetylhexosaminidase</fullName>
        <ecNumber evidence="3">3.2.1.52</ecNumber>
    </recommendedName>
</protein>
<keyword evidence="4 9" id="KW-0378">Hydrolase</keyword>
<comment type="caution">
    <text evidence="9">The sequence shown here is derived from an EMBL/GenBank/DDBJ whole genome shotgun (WGS) entry which is preliminary data.</text>
</comment>
<keyword evidence="7" id="KW-0732">Signal</keyword>
<evidence type="ECO:0000313" key="9">
    <source>
        <dbReference type="EMBL" id="NMO97799.1"/>
    </source>
</evidence>
<comment type="catalytic activity">
    <reaction evidence="1">
        <text>Hydrolysis of terminal non-reducing N-acetyl-D-hexosamine residues in N-acetyl-beta-D-hexosaminides.</text>
        <dbReference type="EC" id="3.2.1.52"/>
    </reaction>
</comment>
<evidence type="ECO:0000256" key="2">
    <source>
        <dbReference type="ARBA" id="ARBA00005336"/>
    </source>
</evidence>
<accession>A0A848MC53</accession>
<dbReference type="PROSITE" id="PS51257">
    <property type="entry name" value="PROKAR_LIPOPROTEIN"/>
    <property type="match status" value="1"/>
</dbReference>
<dbReference type="GO" id="GO:0004563">
    <property type="term" value="F:beta-N-acetylhexosaminidase activity"/>
    <property type="evidence" value="ECO:0007669"/>
    <property type="project" value="UniProtKB-EC"/>
</dbReference>
<organism evidence="9 10">
    <name type="scientific">Paenibacillus lemnae</name>
    <dbReference type="NCBI Taxonomy" id="1330551"/>
    <lineage>
        <taxon>Bacteria</taxon>
        <taxon>Bacillati</taxon>
        <taxon>Bacillota</taxon>
        <taxon>Bacilli</taxon>
        <taxon>Bacillales</taxon>
        <taxon>Paenibacillaceae</taxon>
        <taxon>Paenibacillus</taxon>
    </lineage>
</organism>
<evidence type="ECO:0000256" key="6">
    <source>
        <dbReference type="SAM" id="MobiDB-lite"/>
    </source>
</evidence>
<keyword evidence="5 9" id="KW-0326">Glycosidase</keyword>
<dbReference type="Pfam" id="PF00933">
    <property type="entry name" value="Glyco_hydro_3"/>
    <property type="match status" value="1"/>
</dbReference>
<evidence type="ECO:0000256" key="4">
    <source>
        <dbReference type="ARBA" id="ARBA00022801"/>
    </source>
</evidence>
<evidence type="ECO:0000256" key="5">
    <source>
        <dbReference type="ARBA" id="ARBA00023295"/>
    </source>
</evidence>
<dbReference type="InterPro" id="IPR001764">
    <property type="entry name" value="Glyco_hydro_3_N"/>
</dbReference>
<feature type="signal peptide" evidence="7">
    <location>
        <begin position="1"/>
        <end position="26"/>
    </location>
</feature>
<feature type="region of interest" description="Disordered" evidence="6">
    <location>
        <begin position="42"/>
        <end position="62"/>
    </location>
</feature>
<dbReference type="InterPro" id="IPR036962">
    <property type="entry name" value="Glyco_hydro_3_N_sf"/>
</dbReference>